<accession>A0A3N4V087</accession>
<dbReference type="GO" id="GO:0005524">
    <property type="term" value="F:ATP binding"/>
    <property type="evidence" value="ECO:0007669"/>
    <property type="project" value="UniProtKB-UniRule"/>
</dbReference>
<dbReference type="EMBL" id="RKQK01000002">
    <property type="protein sequence ID" value="RPE67270.1"/>
    <property type="molecule type" value="Genomic_DNA"/>
</dbReference>
<gene>
    <name evidence="10" type="primary">gshB</name>
    <name evidence="12" type="ORF">EDD53_1675</name>
</gene>
<evidence type="ECO:0000256" key="5">
    <source>
        <dbReference type="ARBA" id="ARBA00022723"/>
    </source>
</evidence>
<dbReference type="InterPro" id="IPR011761">
    <property type="entry name" value="ATP-grasp"/>
</dbReference>
<dbReference type="Gene3D" id="3.30.1490.20">
    <property type="entry name" value="ATP-grasp fold, A domain"/>
    <property type="match status" value="1"/>
</dbReference>
<dbReference type="InterPro" id="IPR004218">
    <property type="entry name" value="GSHS_ATP-bd"/>
</dbReference>
<dbReference type="HAMAP" id="MF_00162">
    <property type="entry name" value="GSH_S"/>
    <property type="match status" value="1"/>
</dbReference>
<dbReference type="Gene3D" id="3.30.470.20">
    <property type="entry name" value="ATP-grasp fold, B domain"/>
    <property type="match status" value="1"/>
</dbReference>
<keyword evidence="5" id="KW-0479">Metal-binding</keyword>
<proteinExistence type="inferred from homology"/>
<dbReference type="InterPro" id="IPR006284">
    <property type="entry name" value="Glut_synth_pro"/>
</dbReference>
<comment type="catalytic activity">
    <reaction evidence="10">
        <text>gamma-L-glutamyl-L-cysteine + glycine + ATP = glutathione + ADP + phosphate + H(+)</text>
        <dbReference type="Rhea" id="RHEA:13557"/>
        <dbReference type="ChEBI" id="CHEBI:15378"/>
        <dbReference type="ChEBI" id="CHEBI:30616"/>
        <dbReference type="ChEBI" id="CHEBI:43474"/>
        <dbReference type="ChEBI" id="CHEBI:57305"/>
        <dbReference type="ChEBI" id="CHEBI:57925"/>
        <dbReference type="ChEBI" id="CHEBI:58173"/>
        <dbReference type="ChEBI" id="CHEBI:456216"/>
        <dbReference type="EC" id="6.3.2.3"/>
    </reaction>
</comment>
<evidence type="ECO:0000256" key="3">
    <source>
        <dbReference type="ARBA" id="ARBA00022598"/>
    </source>
</evidence>
<sequence length="332" mass="36821">MKARGGPSKNKVPWGDRALSLKVAIQMDPIGPIDIKADSTFRIMVEAQARGHELFYYTPDKLAFEEGKITARGWPVTVQMVEGNHYSLGEQTTVDLSTYDVVWLRQDPPFDMGYITSTHLLDMISDTTLVVNDPFWVRNYPEKLLVLNFPDLTPPTTIARDLNTIKAFKAKHGDVILKPLYGNGGAGVFRLGPDDKNLSSLHELFTGINREPLIVQKFLPDVSNGDKRVILVDGEPVGAINRVPQKGETRSNMHVGGRPEKIGLSERDLEICAAIGPLLREKGQVFVGIDVIGNYLTEINVTSPTGIQELERFDGTNTAEKLWEVIEAKRSA</sequence>
<evidence type="ECO:0000256" key="7">
    <source>
        <dbReference type="ARBA" id="ARBA00022840"/>
    </source>
</evidence>
<dbReference type="AlphaFoldDB" id="A0A3N4V087"/>
<dbReference type="Pfam" id="PF02951">
    <property type="entry name" value="GSH-S_N"/>
    <property type="match status" value="1"/>
</dbReference>
<dbReference type="PANTHER" id="PTHR21621:SF4">
    <property type="entry name" value="GLUTATHIONE SYNTHETASE"/>
    <property type="match status" value="1"/>
</dbReference>
<evidence type="ECO:0000313" key="12">
    <source>
        <dbReference type="EMBL" id="RPE67270.1"/>
    </source>
</evidence>
<evidence type="ECO:0000256" key="4">
    <source>
        <dbReference type="ARBA" id="ARBA00022684"/>
    </source>
</evidence>
<evidence type="ECO:0000256" key="9">
    <source>
        <dbReference type="ARBA" id="ARBA00023211"/>
    </source>
</evidence>
<dbReference type="GO" id="GO:0004363">
    <property type="term" value="F:glutathione synthase activity"/>
    <property type="evidence" value="ECO:0007669"/>
    <property type="project" value="UniProtKB-UniRule"/>
</dbReference>
<dbReference type="NCBIfam" id="NF003573">
    <property type="entry name" value="PRK05246.1"/>
    <property type="match status" value="1"/>
</dbReference>
<dbReference type="InterPro" id="IPR013815">
    <property type="entry name" value="ATP_grasp_subdomain_1"/>
</dbReference>
<evidence type="ECO:0000256" key="10">
    <source>
        <dbReference type="HAMAP-Rule" id="MF_00162"/>
    </source>
</evidence>
<keyword evidence="8" id="KW-0460">Magnesium</keyword>
<evidence type="ECO:0000313" key="13">
    <source>
        <dbReference type="Proteomes" id="UP000269689"/>
    </source>
</evidence>
<keyword evidence="9" id="KW-0464">Manganese</keyword>
<comment type="caution">
    <text evidence="12">The sequence shown here is derived from an EMBL/GenBank/DDBJ whole genome shotgun (WGS) entry which is preliminary data.</text>
</comment>
<dbReference type="NCBIfam" id="TIGR01380">
    <property type="entry name" value="glut_syn"/>
    <property type="match status" value="1"/>
</dbReference>
<comment type="cofactor">
    <cofactor evidence="1">
        <name>Mn(2+)</name>
        <dbReference type="ChEBI" id="CHEBI:29035"/>
    </cofactor>
</comment>
<dbReference type="SUPFAM" id="SSF52440">
    <property type="entry name" value="PreATP-grasp domain"/>
    <property type="match status" value="1"/>
</dbReference>
<dbReference type="PROSITE" id="PS50975">
    <property type="entry name" value="ATP_GRASP"/>
    <property type="match status" value="1"/>
</dbReference>
<dbReference type="EC" id="6.3.2.3" evidence="10"/>
<keyword evidence="13" id="KW-1185">Reference proteome</keyword>
<name>A0A3N4V087_9RHOB</name>
<evidence type="ECO:0000259" key="11">
    <source>
        <dbReference type="PROSITE" id="PS50975"/>
    </source>
</evidence>
<dbReference type="Gene3D" id="3.40.50.20">
    <property type="match status" value="1"/>
</dbReference>
<dbReference type="InterPro" id="IPR016185">
    <property type="entry name" value="PreATP-grasp_dom_sf"/>
</dbReference>
<dbReference type="Pfam" id="PF02955">
    <property type="entry name" value="GSH-S_ATP"/>
    <property type="match status" value="1"/>
</dbReference>
<dbReference type="PANTHER" id="PTHR21621">
    <property type="entry name" value="RIBOSOMAL PROTEIN S6 MODIFICATION PROTEIN"/>
    <property type="match status" value="1"/>
</dbReference>
<feature type="domain" description="ATP-grasp" evidence="11">
    <location>
        <begin position="143"/>
        <end position="327"/>
    </location>
</feature>
<dbReference type="UniPathway" id="UPA00142">
    <property type="reaction ID" value="UER00210"/>
</dbReference>
<dbReference type="InterPro" id="IPR004215">
    <property type="entry name" value="GSHS_N"/>
</dbReference>
<keyword evidence="6 10" id="KW-0547">Nucleotide-binding</keyword>
<reference evidence="12 13" key="1">
    <citation type="submission" date="2018-11" db="EMBL/GenBank/DDBJ databases">
        <title>Genomic Encyclopedia of Type Strains, Phase IV (KMG-IV): sequencing the most valuable type-strain genomes for metagenomic binning, comparative biology and taxonomic classification.</title>
        <authorList>
            <person name="Goeker M."/>
        </authorList>
    </citation>
    <scope>NUCLEOTIDE SEQUENCE [LARGE SCALE GENOMIC DNA]</scope>
    <source>
        <strain evidence="12 13">DSM 104731</strain>
    </source>
</reference>
<evidence type="ECO:0000256" key="2">
    <source>
        <dbReference type="ARBA" id="ARBA00001946"/>
    </source>
</evidence>
<evidence type="ECO:0000256" key="6">
    <source>
        <dbReference type="ARBA" id="ARBA00022741"/>
    </source>
</evidence>
<comment type="pathway">
    <text evidence="10">Sulfur metabolism; glutathione biosynthesis; glutathione from L-cysteine and L-glutamate: step 2/2.</text>
</comment>
<comment type="similarity">
    <text evidence="10">Belongs to the prokaryotic GSH synthase family.</text>
</comment>
<comment type="cofactor">
    <cofactor evidence="2">
        <name>Mg(2+)</name>
        <dbReference type="ChEBI" id="CHEBI:18420"/>
    </cofactor>
</comment>
<dbReference type="GO" id="GO:0046872">
    <property type="term" value="F:metal ion binding"/>
    <property type="evidence" value="ECO:0007669"/>
    <property type="project" value="UniProtKB-KW"/>
</dbReference>
<protein>
    <recommendedName>
        <fullName evidence="10">Glutathione synthetase</fullName>
        <ecNumber evidence="10">6.3.2.3</ecNumber>
    </recommendedName>
    <alternativeName>
        <fullName evidence="10">GSH synthetase</fullName>
        <shortName evidence="10">GSH-S</shortName>
        <shortName evidence="10">GSHase</shortName>
    </alternativeName>
    <alternativeName>
        <fullName evidence="10">Glutathione synthase</fullName>
    </alternativeName>
</protein>
<evidence type="ECO:0000256" key="8">
    <source>
        <dbReference type="ARBA" id="ARBA00022842"/>
    </source>
</evidence>
<keyword evidence="7 10" id="KW-0067">ATP-binding</keyword>
<organism evidence="12 13">
    <name type="scientific">Pacificibacter maritimus</name>
    <dbReference type="NCBI Taxonomy" id="762213"/>
    <lineage>
        <taxon>Bacteria</taxon>
        <taxon>Pseudomonadati</taxon>
        <taxon>Pseudomonadota</taxon>
        <taxon>Alphaproteobacteria</taxon>
        <taxon>Rhodobacterales</taxon>
        <taxon>Roseobacteraceae</taxon>
        <taxon>Pacificibacter</taxon>
    </lineage>
</organism>
<evidence type="ECO:0000256" key="1">
    <source>
        <dbReference type="ARBA" id="ARBA00001936"/>
    </source>
</evidence>
<dbReference type="SUPFAM" id="SSF56059">
    <property type="entry name" value="Glutathione synthetase ATP-binding domain-like"/>
    <property type="match status" value="1"/>
</dbReference>
<dbReference type="GO" id="GO:0005737">
    <property type="term" value="C:cytoplasm"/>
    <property type="evidence" value="ECO:0007669"/>
    <property type="project" value="TreeGrafter"/>
</dbReference>
<keyword evidence="4 10" id="KW-0317">Glutathione biosynthesis</keyword>
<keyword evidence="3 10" id="KW-0436">Ligase</keyword>
<dbReference type="Proteomes" id="UP000269689">
    <property type="component" value="Unassembled WGS sequence"/>
</dbReference>